<organism evidence="5 6">
    <name type="scientific">Staphylotrichum tortipilum</name>
    <dbReference type="NCBI Taxonomy" id="2831512"/>
    <lineage>
        <taxon>Eukaryota</taxon>
        <taxon>Fungi</taxon>
        <taxon>Dikarya</taxon>
        <taxon>Ascomycota</taxon>
        <taxon>Pezizomycotina</taxon>
        <taxon>Sordariomycetes</taxon>
        <taxon>Sordariomycetidae</taxon>
        <taxon>Sordariales</taxon>
        <taxon>Chaetomiaceae</taxon>
        <taxon>Staphylotrichum</taxon>
    </lineage>
</organism>
<dbReference type="Pfam" id="PF12328">
    <property type="entry name" value="Rpp20"/>
    <property type="match status" value="1"/>
</dbReference>
<keyword evidence="6" id="KW-1185">Reference proteome</keyword>
<dbReference type="AlphaFoldDB" id="A0AAN6RUK8"/>
<accession>A0AAN6RUK8</accession>
<dbReference type="GO" id="GO:0003723">
    <property type="term" value="F:RNA binding"/>
    <property type="evidence" value="ECO:0007669"/>
    <property type="project" value="TreeGrafter"/>
</dbReference>
<dbReference type="EMBL" id="MU855418">
    <property type="protein sequence ID" value="KAK3904007.1"/>
    <property type="molecule type" value="Genomic_DNA"/>
</dbReference>
<dbReference type="GO" id="GO:0001682">
    <property type="term" value="P:tRNA 5'-leader removal"/>
    <property type="evidence" value="ECO:0007669"/>
    <property type="project" value="InterPro"/>
</dbReference>
<dbReference type="InterPro" id="IPR014612">
    <property type="entry name" value="Pop7/Rpp20"/>
</dbReference>
<evidence type="ECO:0000256" key="1">
    <source>
        <dbReference type="ARBA" id="ARBA00004123"/>
    </source>
</evidence>
<evidence type="ECO:0000256" key="4">
    <source>
        <dbReference type="SAM" id="MobiDB-lite"/>
    </source>
</evidence>
<dbReference type="Proteomes" id="UP001303889">
    <property type="component" value="Unassembled WGS sequence"/>
</dbReference>
<proteinExistence type="predicted"/>
<sequence length="163" mass="16947">SPSTDPDGYPLPPRAPHTSVLKVTASASFMSLVTRARKALEKSAPSSSSRHTHGAGKSQPPLAARIAAVRDSTAAAAAGTGERGVVCDAQDDVVLVATGRAIQKAVEVGGFFTRERDLVVAVRTRTVKAVDDVVAVDEEEAEGEDAVRVRGVSCVEVGIRWAS</sequence>
<feature type="non-terminal residue" evidence="5">
    <location>
        <position position="1"/>
    </location>
</feature>
<dbReference type="GO" id="GO:0005655">
    <property type="term" value="C:nucleolar ribonuclease P complex"/>
    <property type="evidence" value="ECO:0007669"/>
    <property type="project" value="InterPro"/>
</dbReference>
<dbReference type="InterPro" id="IPR036882">
    <property type="entry name" value="Alba-like_dom_sf"/>
</dbReference>
<dbReference type="InterPro" id="IPR020241">
    <property type="entry name" value="RNase_P/MRP_Pop7_fungi"/>
</dbReference>
<keyword evidence="2" id="KW-0819">tRNA processing</keyword>
<protein>
    <submittedName>
        <fullName evidence="5">Rpp20 subunit of nuclear RNase MRP and P-domain-containing protein</fullName>
    </submittedName>
</protein>
<evidence type="ECO:0000313" key="6">
    <source>
        <dbReference type="Proteomes" id="UP001303889"/>
    </source>
</evidence>
<evidence type="ECO:0000256" key="3">
    <source>
        <dbReference type="ARBA" id="ARBA00023242"/>
    </source>
</evidence>
<keyword evidence="3" id="KW-0539">Nucleus</keyword>
<dbReference type="PANTHER" id="PTHR28256">
    <property type="entry name" value="RIBONUCLEASES P/MRP PROTEIN SUBUNIT POP7"/>
    <property type="match status" value="1"/>
</dbReference>
<gene>
    <name evidence="5" type="ORF">C8A05DRAFT_14070</name>
</gene>
<dbReference type="GO" id="GO:0000294">
    <property type="term" value="P:nuclear-transcribed mRNA catabolic process, RNase MRP-dependent"/>
    <property type="evidence" value="ECO:0007669"/>
    <property type="project" value="TreeGrafter"/>
</dbReference>
<dbReference type="GO" id="GO:0000171">
    <property type="term" value="F:ribonuclease MRP activity"/>
    <property type="evidence" value="ECO:0007669"/>
    <property type="project" value="TreeGrafter"/>
</dbReference>
<dbReference type="GO" id="GO:0004526">
    <property type="term" value="F:ribonuclease P activity"/>
    <property type="evidence" value="ECO:0007669"/>
    <property type="project" value="TreeGrafter"/>
</dbReference>
<comment type="subcellular location">
    <subcellularLocation>
        <location evidence="1">Nucleus</location>
    </subcellularLocation>
</comment>
<feature type="region of interest" description="Disordered" evidence="4">
    <location>
        <begin position="40"/>
        <end position="63"/>
    </location>
</feature>
<dbReference type="GO" id="GO:0006364">
    <property type="term" value="P:rRNA processing"/>
    <property type="evidence" value="ECO:0007669"/>
    <property type="project" value="TreeGrafter"/>
</dbReference>
<comment type="caution">
    <text evidence="5">The sequence shown here is derived from an EMBL/GenBank/DDBJ whole genome shotgun (WGS) entry which is preliminary data.</text>
</comment>
<dbReference type="Gene3D" id="3.30.110.20">
    <property type="entry name" value="Alba-like domain"/>
    <property type="match status" value="1"/>
</dbReference>
<evidence type="ECO:0000313" key="5">
    <source>
        <dbReference type="EMBL" id="KAK3904007.1"/>
    </source>
</evidence>
<dbReference type="PANTHER" id="PTHR28256:SF1">
    <property type="entry name" value="RIBONUCLEASES P_MRP PROTEIN SUBUNIT POP7"/>
    <property type="match status" value="1"/>
</dbReference>
<dbReference type="GO" id="GO:0000172">
    <property type="term" value="C:ribonuclease MRP complex"/>
    <property type="evidence" value="ECO:0007669"/>
    <property type="project" value="InterPro"/>
</dbReference>
<name>A0AAN6RUK8_9PEZI</name>
<evidence type="ECO:0000256" key="2">
    <source>
        <dbReference type="ARBA" id="ARBA00022694"/>
    </source>
</evidence>
<reference evidence="5" key="2">
    <citation type="submission" date="2023-05" db="EMBL/GenBank/DDBJ databases">
        <authorList>
            <consortium name="Lawrence Berkeley National Laboratory"/>
            <person name="Steindorff A."/>
            <person name="Hensen N."/>
            <person name="Bonometti L."/>
            <person name="Westerberg I."/>
            <person name="Brannstrom I.O."/>
            <person name="Guillou S."/>
            <person name="Cros-Aarteil S."/>
            <person name="Calhoun S."/>
            <person name="Haridas S."/>
            <person name="Kuo A."/>
            <person name="Mondo S."/>
            <person name="Pangilinan J."/>
            <person name="Riley R."/>
            <person name="Labutti K."/>
            <person name="Andreopoulos B."/>
            <person name="Lipzen A."/>
            <person name="Chen C."/>
            <person name="Yanf M."/>
            <person name="Daum C."/>
            <person name="Ng V."/>
            <person name="Clum A."/>
            <person name="Ohm R."/>
            <person name="Martin F."/>
            <person name="Silar P."/>
            <person name="Natvig D."/>
            <person name="Lalanne C."/>
            <person name="Gautier V."/>
            <person name="Ament-Velasquez S.L."/>
            <person name="Kruys A."/>
            <person name="Hutchinson M.I."/>
            <person name="Powell A.J."/>
            <person name="Barry K."/>
            <person name="Miller A.N."/>
            <person name="Grigoriev I.V."/>
            <person name="Debuchy R."/>
            <person name="Gladieux P."/>
            <person name="Thoren M.H."/>
            <person name="Johannesson H."/>
        </authorList>
    </citation>
    <scope>NUCLEOTIDE SEQUENCE</scope>
    <source>
        <strain evidence="5">CBS 103.79</strain>
    </source>
</reference>
<reference evidence="5" key="1">
    <citation type="journal article" date="2023" name="Mol. Phylogenet. Evol.">
        <title>Genome-scale phylogeny and comparative genomics of the fungal order Sordariales.</title>
        <authorList>
            <person name="Hensen N."/>
            <person name="Bonometti L."/>
            <person name="Westerberg I."/>
            <person name="Brannstrom I.O."/>
            <person name="Guillou S."/>
            <person name="Cros-Aarteil S."/>
            <person name="Calhoun S."/>
            <person name="Haridas S."/>
            <person name="Kuo A."/>
            <person name="Mondo S."/>
            <person name="Pangilinan J."/>
            <person name="Riley R."/>
            <person name="LaButti K."/>
            <person name="Andreopoulos B."/>
            <person name="Lipzen A."/>
            <person name="Chen C."/>
            <person name="Yan M."/>
            <person name="Daum C."/>
            <person name="Ng V."/>
            <person name="Clum A."/>
            <person name="Steindorff A."/>
            <person name="Ohm R.A."/>
            <person name="Martin F."/>
            <person name="Silar P."/>
            <person name="Natvig D.O."/>
            <person name="Lalanne C."/>
            <person name="Gautier V."/>
            <person name="Ament-Velasquez S.L."/>
            <person name="Kruys A."/>
            <person name="Hutchinson M.I."/>
            <person name="Powell A.J."/>
            <person name="Barry K."/>
            <person name="Miller A.N."/>
            <person name="Grigoriev I.V."/>
            <person name="Debuchy R."/>
            <person name="Gladieux P."/>
            <person name="Hiltunen Thoren M."/>
            <person name="Johannesson H."/>
        </authorList>
    </citation>
    <scope>NUCLEOTIDE SEQUENCE</scope>
    <source>
        <strain evidence="5">CBS 103.79</strain>
    </source>
</reference>
<dbReference type="GO" id="GO:0034965">
    <property type="term" value="P:intronic box C/D snoRNA processing"/>
    <property type="evidence" value="ECO:0007669"/>
    <property type="project" value="TreeGrafter"/>
</dbReference>